<sequence>MGETPIMQIVLWLQNALLLGLGFAGFYHGLQLIPARQRRVVFRQPGAPEPDRLPPASLLKAFGIRGDSDSMEEKRQLLAGAGIRLPVLRFELLRRAGLVLMLAAGLWGYAGRSHPVLLLYLPSLYWMLAAFLGAAALLADKPVLEALVRQRSYRIVKEIYAVSNQLLYYNGSRMNLHGKLTRCLPYTRILRNDLRQLLNDWYQDPDQALRTFKDRLGTDDGAGFAETLQSMRLHEHEAFYELLKQRIQDFKDKLDLIKEGKKETTSYLLFVLAGLPILNTFRIFIYPWVQEGQKLFQQLN</sequence>
<gene>
    <name evidence="2" type="ORF">MJA45_05155</name>
</gene>
<dbReference type="EMBL" id="CP130318">
    <property type="protein sequence ID" value="WNQ12441.1"/>
    <property type="molecule type" value="Genomic_DNA"/>
</dbReference>
<keyword evidence="1" id="KW-0472">Membrane</keyword>
<proteinExistence type="predicted"/>
<dbReference type="AlphaFoldDB" id="A0AA96LEW4"/>
<keyword evidence="1" id="KW-0812">Transmembrane</keyword>
<dbReference type="RefSeq" id="WP_315606218.1">
    <property type="nucleotide sequence ID" value="NZ_CP130318.1"/>
</dbReference>
<feature type="transmembrane region" description="Helical" evidence="1">
    <location>
        <begin position="116"/>
        <end position="139"/>
    </location>
</feature>
<keyword evidence="1" id="KW-1133">Transmembrane helix</keyword>
<feature type="transmembrane region" description="Helical" evidence="1">
    <location>
        <begin position="92"/>
        <end position="110"/>
    </location>
</feature>
<keyword evidence="3" id="KW-1185">Reference proteome</keyword>
<dbReference type="KEGG" id="paun:MJA45_05155"/>
<reference evidence="2 3" key="1">
    <citation type="submission" date="2022-02" db="EMBL/GenBank/DDBJ databases">
        <title>Paenibacillus sp. MBLB1776 Whole Genome Shotgun Sequencing.</title>
        <authorList>
            <person name="Hwang C.Y."/>
            <person name="Cho E.-S."/>
            <person name="Seo M.-J."/>
        </authorList>
    </citation>
    <scope>NUCLEOTIDE SEQUENCE [LARGE SCALE GENOMIC DNA]</scope>
    <source>
        <strain evidence="2 3">MBLB1776</strain>
    </source>
</reference>
<evidence type="ECO:0000313" key="2">
    <source>
        <dbReference type="EMBL" id="WNQ12441.1"/>
    </source>
</evidence>
<feature type="transmembrane region" description="Helical" evidence="1">
    <location>
        <begin position="267"/>
        <end position="289"/>
    </location>
</feature>
<evidence type="ECO:0000256" key="1">
    <source>
        <dbReference type="SAM" id="Phobius"/>
    </source>
</evidence>
<dbReference type="Proteomes" id="UP001305702">
    <property type="component" value="Chromosome"/>
</dbReference>
<accession>A0AA96LEW4</accession>
<evidence type="ECO:0000313" key="3">
    <source>
        <dbReference type="Proteomes" id="UP001305702"/>
    </source>
</evidence>
<organism evidence="2 3">
    <name type="scientific">Paenibacillus aurantius</name>
    <dbReference type="NCBI Taxonomy" id="2918900"/>
    <lineage>
        <taxon>Bacteria</taxon>
        <taxon>Bacillati</taxon>
        <taxon>Bacillota</taxon>
        <taxon>Bacilli</taxon>
        <taxon>Bacillales</taxon>
        <taxon>Paenibacillaceae</taxon>
        <taxon>Paenibacillus</taxon>
    </lineage>
</organism>
<name>A0AA96LEW4_9BACL</name>
<protein>
    <submittedName>
        <fullName evidence="2">Uncharacterized protein</fullName>
    </submittedName>
</protein>
<feature type="transmembrane region" description="Helical" evidence="1">
    <location>
        <begin position="6"/>
        <end position="30"/>
    </location>
</feature>